<name>A0ABU2WIH4_9GAMM</name>
<evidence type="ECO:0000256" key="5">
    <source>
        <dbReference type="ARBA" id="ARBA00023136"/>
    </source>
</evidence>
<reference evidence="8 9" key="1">
    <citation type="submission" date="2023-09" db="EMBL/GenBank/DDBJ databases">
        <authorList>
            <person name="Rey-Velasco X."/>
        </authorList>
    </citation>
    <scope>NUCLEOTIDE SEQUENCE [LARGE SCALE GENOMIC DNA]</scope>
    <source>
        <strain evidence="8 9">W345</strain>
    </source>
</reference>
<evidence type="ECO:0000256" key="1">
    <source>
        <dbReference type="ARBA" id="ARBA00004651"/>
    </source>
</evidence>
<evidence type="ECO:0000313" key="8">
    <source>
        <dbReference type="EMBL" id="MDT0497676.1"/>
    </source>
</evidence>
<feature type="transmembrane region" description="Helical" evidence="6">
    <location>
        <begin position="36"/>
        <end position="55"/>
    </location>
</feature>
<evidence type="ECO:0000259" key="7">
    <source>
        <dbReference type="Pfam" id="PF13396"/>
    </source>
</evidence>
<comment type="caution">
    <text evidence="8">The sequence shown here is derived from an EMBL/GenBank/DDBJ whole genome shotgun (WGS) entry which is preliminary data.</text>
</comment>
<dbReference type="Pfam" id="PF13396">
    <property type="entry name" value="PLDc_N"/>
    <property type="match status" value="1"/>
</dbReference>
<proteinExistence type="predicted"/>
<dbReference type="RefSeq" id="WP_311365069.1">
    <property type="nucleotide sequence ID" value="NZ_JAVRIC010000012.1"/>
</dbReference>
<dbReference type="InterPro" id="IPR027379">
    <property type="entry name" value="CLS_N"/>
</dbReference>
<feature type="domain" description="Cardiolipin synthase N-terminal" evidence="7">
    <location>
        <begin position="15"/>
        <end position="57"/>
    </location>
</feature>
<evidence type="ECO:0000256" key="3">
    <source>
        <dbReference type="ARBA" id="ARBA00022692"/>
    </source>
</evidence>
<gene>
    <name evidence="8" type="ORF">RM530_09910</name>
</gene>
<feature type="transmembrane region" description="Helical" evidence="6">
    <location>
        <begin position="6"/>
        <end position="24"/>
    </location>
</feature>
<dbReference type="Proteomes" id="UP001254608">
    <property type="component" value="Unassembled WGS sequence"/>
</dbReference>
<keyword evidence="4 6" id="KW-1133">Transmembrane helix</keyword>
<keyword evidence="2" id="KW-1003">Cell membrane</keyword>
<keyword evidence="3 6" id="KW-0812">Transmembrane</keyword>
<protein>
    <submittedName>
        <fullName evidence="8">PLD nuclease N-terminal domain-containing protein</fullName>
    </submittedName>
</protein>
<keyword evidence="5 6" id="KW-0472">Membrane</keyword>
<dbReference type="EMBL" id="JAVRIC010000012">
    <property type="protein sequence ID" value="MDT0497676.1"/>
    <property type="molecule type" value="Genomic_DNA"/>
</dbReference>
<evidence type="ECO:0000256" key="6">
    <source>
        <dbReference type="SAM" id="Phobius"/>
    </source>
</evidence>
<accession>A0ABU2WIH4</accession>
<evidence type="ECO:0000256" key="4">
    <source>
        <dbReference type="ARBA" id="ARBA00022989"/>
    </source>
</evidence>
<comment type="subcellular location">
    <subcellularLocation>
        <location evidence="1">Cell membrane</location>
        <topology evidence="1">Multi-pass membrane protein</topology>
    </subcellularLocation>
</comment>
<evidence type="ECO:0000256" key="2">
    <source>
        <dbReference type="ARBA" id="ARBA00022475"/>
    </source>
</evidence>
<evidence type="ECO:0000313" key="9">
    <source>
        <dbReference type="Proteomes" id="UP001254608"/>
    </source>
</evidence>
<organism evidence="8 9">
    <name type="scientific">Banduia mediterranea</name>
    <dbReference type="NCBI Taxonomy" id="3075609"/>
    <lineage>
        <taxon>Bacteria</taxon>
        <taxon>Pseudomonadati</taxon>
        <taxon>Pseudomonadota</taxon>
        <taxon>Gammaproteobacteria</taxon>
        <taxon>Nevskiales</taxon>
        <taxon>Algiphilaceae</taxon>
        <taxon>Banduia</taxon>
    </lineage>
</organism>
<keyword evidence="9" id="KW-1185">Reference proteome</keyword>
<sequence>MSFEYPGLWGTILLVLDIWAILNVVQSRSDTLKKAIWIVVILLLPLLGFIIWLLMGPRSPRKT</sequence>